<sequence>MIKLFISDLDGTLLHGEQFTSVEVGNMELGEAIKANVGKLAEHGIDFAIATGRYVNDIAVIEQELGLQNKHYRVALNGAFIYYGDEKLISKAVDTKTALAFIETIKSQYSRQSHFFNVYFEYNEKYLYPFKWYTRLFSGVFLKRMHAQKWHAGIIDNIRSEKRPVYKFLIGIHENALVKVQSELEELYPQLSIFASSPRSIEVCAPGVDKGEAIKEIMKRMNLTPDEVAFVGDSGNDVSGFKVVTHSFIMSHAHKRYKKDAKYEVHSVSEAIEQVLAINKSGEVLSY</sequence>
<dbReference type="RefSeq" id="WP_138190297.1">
    <property type="nucleotide sequence ID" value="NZ_VBWP01000002.1"/>
</dbReference>
<dbReference type="Gene3D" id="3.40.50.1000">
    <property type="entry name" value="HAD superfamily/HAD-like"/>
    <property type="match status" value="1"/>
</dbReference>
<dbReference type="GO" id="GO:0005829">
    <property type="term" value="C:cytosol"/>
    <property type="evidence" value="ECO:0007669"/>
    <property type="project" value="TreeGrafter"/>
</dbReference>
<evidence type="ECO:0000313" key="1">
    <source>
        <dbReference type="EMBL" id="TLG76660.1"/>
    </source>
</evidence>
<dbReference type="PROSITE" id="PS01229">
    <property type="entry name" value="COF_2"/>
    <property type="match status" value="1"/>
</dbReference>
<dbReference type="InterPro" id="IPR036412">
    <property type="entry name" value="HAD-like_sf"/>
</dbReference>
<dbReference type="AlphaFoldDB" id="A0A5R8QFX6"/>
<dbReference type="Proteomes" id="UP000306912">
    <property type="component" value="Unassembled WGS sequence"/>
</dbReference>
<evidence type="ECO:0000313" key="2">
    <source>
        <dbReference type="Proteomes" id="UP000306912"/>
    </source>
</evidence>
<dbReference type="OrthoDB" id="9806027at2"/>
<protein>
    <submittedName>
        <fullName evidence="1">HAD family phosphatase</fullName>
    </submittedName>
</protein>
<dbReference type="InterPro" id="IPR006379">
    <property type="entry name" value="HAD-SF_hydro_IIB"/>
</dbReference>
<dbReference type="NCBIfam" id="TIGR01484">
    <property type="entry name" value="HAD-SF-IIB"/>
    <property type="match status" value="1"/>
</dbReference>
<dbReference type="PANTHER" id="PTHR10000">
    <property type="entry name" value="PHOSPHOSERINE PHOSPHATASE"/>
    <property type="match status" value="1"/>
</dbReference>
<comment type="caution">
    <text evidence="1">The sequence shown here is derived from an EMBL/GenBank/DDBJ whole genome shotgun (WGS) entry which is preliminary data.</text>
</comment>
<name>A0A5R8QFX6_9FIRM</name>
<dbReference type="EMBL" id="VBWP01000002">
    <property type="protein sequence ID" value="TLG76660.1"/>
    <property type="molecule type" value="Genomic_DNA"/>
</dbReference>
<keyword evidence="2" id="KW-1185">Reference proteome</keyword>
<reference evidence="1 2" key="1">
    <citation type="submission" date="2019-05" db="EMBL/GenBank/DDBJ databases">
        <title>Culicoidintestinum kansasii gen. nov., sp. nov. from the gastrointestinal tract of the biting midge, Culicoides sonorensis.</title>
        <authorList>
            <person name="Neupane S."/>
            <person name="Ghosh A."/>
            <person name="Gunther S."/>
            <person name="Martin K."/>
            <person name="Zurek L."/>
        </authorList>
    </citation>
    <scope>NUCLEOTIDE SEQUENCE [LARGE SCALE GENOMIC DNA]</scope>
    <source>
        <strain evidence="1 2">CS-1</strain>
    </source>
</reference>
<dbReference type="PANTHER" id="PTHR10000:SF8">
    <property type="entry name" value="HAD SUPERFAMILY HYDROLASE-LIKE, TYPE 3"/>
    <property type="match status" value="1"/>
</dbReference>
<gene>
    <name evidence="1" type="ORF">FEZ08_03330</name>
</gene>
<dbReference type="GO" id="GO:0000287">
    <property type="term" value="F:magnesium ion binding"/>
    <property type="evidence" value="ECO:0007669"/>
    <property type="project" value="TreeGrafter"/>
</dbReference>
<dbReference type="Pfam" id="PF08282">
    <property type="entry name" value="Hydrolase_3"/>
    <property type="match status" value="1"/>
</dbReference>
<dbReference type="InParanoid" id="A0A5R8QFX6"/>
<dbReference type="SFLD" id="SFLDG01140">
    <property type="entry name" value="C2.B:_Phosphomannomutase_and_P"/>
    <property type="match status" value="1"/>
</dbReference>
<dbReference type="InterPro" id="IPR023214">
    <property type="entry name" value="HAD_sf"/>
</dbReference>
<dbReference type="GO" id="GO:0016791">
    <property type="term" value="F:phosphatase activity"/>
    <property type="evidence" value="ECO:0007669"/>
    <property type="project" value="TreeGrafter"/>
</dbReference>
<proteinExistence type="predicted"/>
<dbReference type="SFLD" id="SFLDS00003">
    <property type="entry name" value="Haloacid_Dehalogenase"/>
    <property type="match status" value="1"/>
</dbReference>
<accession>A0A5R8QFX6</accession>
<dbReference type="SUPFAM" id="SSF56784">
    <property type="entry name" value="HAD-like"/>
    <property type="match status" value="1"/>
</dbReference>
<dbReference type="Gene3D" id="3.30.1240.10">
    <property type="match status" value="1"/>
</dbReference>
<organism evidence="1 2">
    <name type="scientific">Culicoidibacter larvae</name>
    <dbReference type="NCBI Taxonomy" id="2579976"/>
    <lineage>
        <taxon>Bacteria</taxon>
        <taxon>Bacillati</taxon>
        <taxon>Bacillota</taxon>
        <taxon>Culicoidibacteria</taxon>
        <taxon>Culicoidibacterales</taxon>
        <taxon>Culicoidibacteraceae</taxon>
        <taxon>Culicoidibacter</taxon>
    </lineage>
</organism>